<feature type="transmembrane region" description="Helical" evidence="7">
    <location>
        <begin position="28"/>
        <end position="48"/>
    </location>
</feature>
<dbReference type="InterPro" id="IPR003439">
    <property type="entry name" value="ABC_transporter-like_ATP-bd"/>
</dbReference>
<dbReference type="SUPFAM" id="SSF52540">
    <property type="entry name" value="P-loop containing nucleoside triphosphate hydrolases"/>
    <property type="match status" value="1"/>
</dbReference>
<dbReference type="InterPro" id="IPR017871">
    <property type="entry name" value="ABC_transporter-like_CS"/>
</dbReference>
<evidence type="ECO:0000313" key="11">
    <source>
        <dbReference type="Proteomes" id="UP000824071"/>
    </source>
</evidence>
<evidence type="ECO:0000256" key="3">
    <source>
        <dbReference type="ARBA" id="ARBA00022741"/>
    </source>
</evidence>
<sequence length="598" mass="67321">MKAPELRALHDNTKYMLRNWYRWHRRSFLYLAARIPALVAVPMLMAYAPKVILDCVTAHAPVSALVLRVALLSAAIAAASWVAPFMQQKLEGSSQILRMRYAVLSFRKTMTADFVDVESLAGRERLERSATFTNSGSRDFCEVLCLLMQSVFGIITSVALLQKLPALMLLLLLLACAGEFLLYRLEYRADRKSREQRNRLLVKFSYFYRTSHEFSAGKDIRLFGLGDWFICMTAAALRAYTKVIRRYLGVSFSVSAARALVSAARDGVAYFFLITSVLDGRISVSDFIFLFGIVTGFSGYVSQLTAQYNQLIRCSLECTKFRDYVESPERGQIVLPALPKADGYAVEFRDVHFHYADSDRETIRGMSFSVRAGEKIAIVGENGAGKTTAIKLLCGLYAPTGGEVCVNGQVLSGVSQKSCFDLYSVVFQDYRFLPVSIAENVALRPMAEIDRTRLFDCLKKAGMYEKIQSLPEKEASKMDKSVFPGAVDFSGGEKQKLLLARALYKDAPILILDEPTAALDPIAENELYLQYNALSAHKTSFFISHRLSSTRFCDRILFIADGRVAEFGTHEELMQKHGRYFRMYALQSYYYREEANAL</sequence>
<dbReference type="PROSITE" id="PS00211">
    <property type="entry name" value="ABC_TRANSPORTER_1"/>
    <property type="match status" value="1"/>
</dbReference>
<dbReference type="Gene3D" id="1.20.1560.10">
    <property type="entry name" value="ABC transporter type 1, transmembrane domain"/>
    <property type="match status" value="1"/>
</dbReference>
<dbReference type="GO" id="GO:0016887">
    <property type="term" value="F:ATP hydrolysis activity"/>
    <property type="evidence" value="ECO:0007669"/>
    <property type="project" value="InterPro"/>
</dbReference>
<name>A0A9D1IG55_9FIRM</name>
<accession>A0A9D1IG55</accession>
<organism evidence="10 11">
    <name type="scientific">Candidatus Fimenecus excrementigallinarum</name>
    <dbReference type="NCBI Taxonomy" id="2840816"/>
    <lineage>
        <taxon>Bacteria</taxon>
        <taxon>Bacillati</taxon>
        <taxon>Bacillota</taxon>
        <taxon>Clostridia</taxon>
        <taxon>Candidatus Fimenecus</taxon>
    </lineage>
</organism>
<evidence type="ECO:0000256" key="1">
    <source>
        <dbReference type="ARBA" id="ARBA00004651"/>
    </source>
</evidence>
<dbReference type="InterPro" id="IPR027417">
    <property type="entry name" value="P-loop_NTPase"/>
</dbReference>
<evidence type="ECO:0000259" key="8">
    <source>
        <dbReference type="PROSITE" id="PS50893"/>
    </source>
</evidence>
<dbReference type="GO" id="GO:0005524">
    <property type="term" value="F:ATP binding"/>
    <property type="evidence" value="ECO:0007669"/>
    <property type="project" value="UniProtKB-KW"/>
</dbReference>
<dbReference type="PROSITE" id="PS50929">
    <property type="entry name" value="ABC_TM1F"/>
    <property type="match status" value="1"/>
</dbReference>
<reference evidence="10" key="1">
    <citation type="submission" date="2020-10" db="EMBL/GenBank/DDBJ databases">
        <authorList>
            <person name="Gilroy R."/>
        </authorList>
    </citation>
    <scope>NUCLEOTIDE SEQUENCE</scope>
    <source>
        <strain evidence="10">ChiGjej1B1-19959</strain>
    </source>
</reference>
<dbReference type="EMBL" id="DVMW01000039">
    <property type="protein sequence ID" value="HIU36285.1"/>
    <property type="molecule type" value="Genomic_DNA"/>
</dbReference>
<feature type="domain" description="ABC transmembrane type-1" evidence="9">
    <location>
        <begin position="143"/>
        <end position="313"/>
    </location>
</feature>
<evidence type="ECO:0000256" key="4">
    <source>
        <dbReference type="ARBA" id="ARBA00022840"/>
    </source>
</evidence>
<feature type="transmembrane region" description="Helical" evidence="7">
    <location>
        <begin position="167"/>
        <end position="185"/>
    </location>
</feature>
<dbReference type="PANTHER" id="PTHR24221">
    <property type="entry name" value="ATP-BINDING CASSETTE SUB-FAMILY B"/>
    <property type="match status" value="1"/>
</dbReference>
<keyword evidence="2 7" id="KW-0812">Transmembrane</keyword>
<gene>
    <name evidence="10" type="ORF">IAC53_06770</name>
</gene>
<dbReference type="GO" id="GO:0140359">
    <property type="term" value="F:ABC-type transporter activity"/>
    <property type="evidence" value="ECO:0007669"/>
    <property type="project" value="InterPro"/>
</dbReference>
<feature type="transmembrane region" description="Helical" evidence="7">
    <location>
        <begin position="143"/>
        <end position="161"/>
    </location>
</feature>
<evidence type="ECO:0000313" key="10">
    <source>
        <dbReference type="EMBL" id="HIU36285.1"/>
    </source>
</evidence>
<dbReference type="Gene3D" id="3.40.50.300">
    <property type="entry name" value="P-loop containing nucleotide triphosphate hydrolases"/>
    <property type="match status" value="1"/>
</dbReference>
<proteinExistence type="predicted"/>
<dbReference type="GO" id="GO:0034040">
    <property type="term" value="F:ATPase-coupled lipid transmembrane transporter activity"/>
    <property type="evidence" value="ECO:0007669"/>
    <property type="project" value="TreeGrafter"/>
</dbReference>
<evidence type="ECO:0000256" key="5">
    <source>
        <dbReference type="ARBA" id="ARBA00022989"/>
    </source>
</evidence>
<evidence type="ECO:0000256" key="7">
    <source>
        <dbReference type="SAM" id="Phobius"/>
    </source>
</evidence>
<dbReference type="InterPro" id="IPR003593">
    <property type="entry name" value="AAA+_ATPase"/>
</dbReference>
<dbReference type="InterPro" id="IPR011527">
    <property type="entry name" value="ABC1_TM_dom"/>
</dbReference>
<dbReference type="SUPFAM" id="SSF90123">
    <property type="entry name" value="ABC transporter transmembrane region"/>
    <property type="match status" value="1"/>
</dbReference>
<evidence type="ECO:0000256" key="6">
    <source>
        <dbReference type="ARBA" id="ARBA00023136"/>
    </source>
</evidence>
<keyword evidence="5 7" id="KW-1133">Transmembrane helix</keyword>
<keyword evidence="4 10" id="KW-0067">ATP-binding</keyword>
<reference evidence="10" key="2">
    <citation type="journal article" date="2021" name="PeerJ">
        <title>Extensive microbial diversity within the chicken gut microbiome revealed by metagenomics and culture.</title>
        <authorList>
            <person name="Gilroy R."/>
            <person name="Ravi A."/>
            <person name="Getino M."/>
            <person name="Pursley I."/>
            <person name="Horton D.L."/>
            <person name="Alikhan N.F."/>
            <person name="Baker D."/>
            <person name="Gharbi K."/>
            <person name="Hall N."/>
            <person name="Watson M."/>
            <person name="Adriaenssens E.M."/>
            <person name="Foster-Nyarko E."/>
            <person name="Jarju S."/>
            <person name="Secka A."/>
            <person name="Antonio M."/>
            <person name="Oren A."/>
            <person name="Chaudhuri R.R."/>
            <person name="La Ragione R."/>
            <person name="Hildebrand F."/>
            <person name="Pallen M.J."/>
        </authorList>
    </citation>
    <scope>NUCLEOTIDE SEQUENCE</scope>
    <source>
        <strain evidence="10">ChiGjej1B1-19959</strain>
    </source>
</reference>
<dbReference type="SMART" id="SM00382">
    <property type="entry name" value="AAA"/>
    <property type="match status" value="1"/>
</dbReference>
<feature type="transmembrane region" description="Helical" evidence="7">
    <location>
        <begin position="287"/>
        <end position="306"/>
    </location>
</feature>
<dbReference type="InterPro" id="IPR039421">
    <property type="entry name" value="Type_1_exporter"/>
</dbReference>
<keyword evidence="3" id="KW-0547">Nucleotide-binding</keyword>
<dbReference type="PROSITE" id="PS50893">
    <property type="entry name" value="ABC_TRANSPORTER_2"/>
    <property type="match status" value="1"/>
</dbReference>
<dbReference type="Pfam" id="PF00005">
    <property type="entry name" value="ABC_tran"/>
    <property type="match status" value="1"/>
</dbReference>
<dbReference type="InterPro" id="IPR036640">
    <property type="entry name" value="ABC1_TM_sf"/>
</dbReference>
<evidence type="ECO:0000256" key="2">
    <source>
        <dbReference type="ARBA" id="ARBA00022692"/>
    </source>
</evidence>
<protein>
    <submittedName>
        <fullName evidence="10">ABC transporter ATP-binding protein</fullName>
    </submittedName>
</protein>
<feature type="transmembrane region" description="Helical" evidence="7">
    <location>
        <begin position="60"/>
        <end position="83"/>
    </location>
</feature>
<dbReference type="PANTHER" id="PTHR24221:SF646">
    <property type="entry name" value="HAEMOLYSIN SECRETION ATP-BINDING PROTEIN"/>
    <property type="match status" value="1"/>
</dbReference>
<dbReference type="GO" id="GO:0005886">
    <property type="term" value="C:plasma membrane"/>
    <property type="evidence" value="ECO:0007669"/>
    <property type="project" value="UniProtKB-SubCell"/>
</dbReference>
<comment type="caution">
    <text evidence="10">The sequence shown here is derived from an EMBL/GenBank/DDBJ whole genome shotgun (WGS) entry which is preliminary data.</text>
</comment>
<evidence type="ECO:0000259" key="9">
    <source>
        <dbReference type="PROSITE" id="PS50929"/>
    </source>
</evidence>
<keyword evidence="6 7" id="KW-0472">Membrane</keyword>
<comment type="subcellular location">
    <subcellularLocation>
        <location evidence="1">Cell membrane</location>
        <topology evidence="1">Multi-pass membrane protein</topology>
    </subcellularLocation>
</comment>
<feature type="domain" description="ABC transporter" evidence="8">
    <location>
        <begin position="346"/>
        <end position="586"/>
    </location>
</feature>
<dbReference type="AlphaFoldDB" id="A0A9D1IG55"/>
<dbReference type="Proteomes" id="UP000824071">
    <property type="component" value="Unassembled WGS sequence"/>
</dbReference>